<name>A0A518FYK5_9PLAN</name>
<dbReference type="Gene3D" id="3.40.50.450">
    <property type="match status" value="1"/>
</dbReference>
<dbReference type="InterPro" id="IPR003488">
    <property type="entry name" value="DprA"/>
</dbReference>
<dbReference type="PANTHER" id="PTHR43022">
    <property type="entry name" value="PROTEIN SMF"/>
    <property type="match status" value="1"/>
</dbReference>
<dbReference type="PANTHER" id="PTHR43022:SF1">
    <property type="entry name" value="PROTEIN SMF"/>
    <property type="match status" value="1"/>
</dbReference>
<protein>
    <submittedName>
        <fullName evidence="4">Uncharacterized protein</fullName>
    </submittedName>
</protein>
<evidence type="ECO:0000259" key="2">
    <source>
        <dbReference type="Pfam" id="PF02481"/>
    </source>
</evidence>
<proteinExistence type="inferred from homology"/>
<dbReference type="InterPro" id="IPR036388">
    <property type="entry name" value="WH-like_DNA-bd_sf"/>
</dbReference>
<dbReference type="EMBL" id="CP036317">
    <property type="protein sequence ID" value="QDV21447.1"/>
    <property type="molecule type" value="Genomic_DNA"/>
</dbReference>
<dbReference type="Pfam" id="PF17782">
    <property type="entry name" value="WHD_DprA"/>
    <property type="match status" value="1"/>
</dbReference>
<gene>
    <name evidence="4" type="ORF">Pan153_61350</name>
</gene>
<dbReference type="SUPFAM" id="SSF47781">
    <property type="entry name" value="RuvA domain 2-like"/>
    <property type="match status" value="1"/>
</dbReference>
<evidence type="ECO:0000313" key="4">
    <source>
        <dbReference type="EMBL" id="QDV21447.1"/>
    </source>
</evidence>
<organism evidence="4 5">
    <name type="scientific">Gimesia panareensis</name>
    <dbReference type="NCBI Taxonomy" id="2527978"/>
    <lineage>
        <taxon>Bacteria</taxon>
        <taxon>Pseudomonadati</taxon>
        <taxon>Planctomycetota</taxon>
        <taxon>Planctomycetia</taxon>
        <taxon>Planctomycetales</taxon>
        <taxon>Planctomycetaceae</taxon>
        <taxon>Gimesia</taxon>
    </lineage>
</organism>
<evidence type="ECO:0000259" key="3">
    <source>
        <dbReference type="Pfam" id="PF17782"/>
    </source>
</evidence>
<dbReference type="Pfam" id="PF02481">
    <property type="entry name" value="DNA_processg_A"/>
    <property type="match status" value="1"/>
</dbReference>
<evidence type="ECO:0000256" key="1">
    <source>
        <dbReference type="ARBA" id="ARBA00006525"/>
    </source>
</evidence>
<dbReference type="AlphaFoldDB" id="A0A518FYK5"/>
<sequence length="395" mass="43055">MYVRKSIWSTSLNAETDKIMPTESSESEQSLLDQIQLNLIQGVGPRIRRTLLEQFGSPGRILNAPRQDLLNVPGIGDKLANAIIYRTSKSTAEEELKRCREAGYQILFEESDNYPSLLREMPDPPALLYCKGSILPEDELAVAIVGSRKCTHYGLQQAEKIAGALARSGVTVVSGLARGIDQAAHRGALKAGGRTIAVMATGLSHIYPPEHQELSEQVAEQGALVTEFPLDQAPVAGLFPQRNRIISGLSMGVLLIEAGRKSGALHTARHAYEQGRDVFAVPGRIDHPASAGCHDLIRDGAMLVRSVEDVLEGLSPAKTPVKVSENREVHTPRELSLSDFERDVLNLVTLEPQHLNEIVESSNLDSSRILSTLTVLEMRKVVKRLPGGYLVRATG</sequence>
<dbReference type="InterPro" id="IPR057666">
    <property type="entry name" value="DrpA_SLOG"/>
</dbReference>
<dbReference type="GO" id="GO:0009294">
    <property type="term" value="P:DNA-mediated transformation"/>
    <property type="evidence" value="ECO:0007669"/>
    <property type="project" value="InterPro"/>
</dbReference>
<dbReference type="SUPFAM" id="SSF102405">
    <property type="entry name" value="MCP/YpsA-like"/>
    <property type="match status" value="1"/>
</dbReference>
<accession>A0A518FYK5</accession>
<dbReference type="InterPro" id="IPR041614">
    <property type="entry name" value="DprA_WH"/>
</dbReference>
<evidence type="ECO:0000313" key="5">
    <source>
        <dbReference type="Proteomes" id="UP000320839"/>
    </source>
</evidence>
<feature type="domain" description="Smf/DprA SLOG" evidence="2">
    <location>
        <begin position="106"/>
        <end position="314"/>
    </location>
</feature>
<dbReference type="NCBIfam" id="TIGR00732">
    <property type="entry name" value="dprA"/>
    <property type="match status" value="1"/>
</dbReference>
<dbReference type="Proteomes" id="UP000320839">
    <property type="component" value="Chromosome"/>
</dbReference>
<dbReference type="Gene3D" id="1.10.10.10">
    <property type="entry name" value="Winged helix-like DNA-binding domain superfamily/Winged helix DNA-binding domain"/>
    <property type="match status" value="1"/>
</dbReference>
<reference evidence="4 5" key="1">
    <citation type="submission" date="2019-02" db="EMBL/GenBank/DDBJ databases">
        <title>Deep-cultivation of Planctomycetes and their phenomic and genomic characterization uncovers novel biology.</title>
        <authorList>
            <person name="Wiegand S."/>
            <person name="Jogler M."/>
            <person name="Boedeker C."/>
            <person name="Pinto D."/>
            <person name="Vollmers J."/>
            <person name="Rivas-Marin E."/>
            <person name="Kohn T."/>
            <person name="Peeters S.H."/>
            <person name="Heuer A."/>
            <person name="Rast P."/>
            <person name="Oberbeckmann S."/>
            <person name="Bunk B."/>
            <person name="Jeske O."/>
            <person name="Meyerdierks A."/>
            <person name="Storesund J.E."/>
            <person name="Kallscheuer N."/>
            <person name="Luecker S."/>
            <person name="Lage O.M."/>
            <person name="Pohl T."/>
            <person name="Merkel B.J."/>
            <person name="Hornburger P."/>
            <person name="Mueller R.-W."/>
            <person name="Bruemmer F."/>
            <person name="Labrenz M."/>
            <person name="Spormann A.M."/>
            <person name="Op den Camp H."/>
            <person name="Overmann J."/>
            <person name="Amann R."/>
            <person name="Jetten M.S.M."/>
            <person name="Mascher T."/>
            <person name="Medema M.H."/>
            <person name="Devos D.P."/>
            <person name="Kaster A.-K."/>
            <person name="Ovreas L."/>
            <person name="Rohde M."/>
            <person name="Galperin M.Y."/>
            <person name="Jogler C."/>
        </authorList>
    </citation>
    <scope>NUCLEOTIDE SEQUENCE [LARGE SCALE GENOMIC DNA]</scope>
    <source>
        <strain evidence="4 5">Pan153</strain>
    </source>
</reference>
<feature type="domain" description="DprA winged helix" evidence="3">
    <location>
        <begin position="331"/>
        <end position="388"/>
    </location>
</feature>
<dbReference type="InterPro" id="IPR010994">
    <property type="entry name" value="RuvA_2-like"/>
</dbReference>
<dbReference type="Pfam" id="PF14520">
    <property type="entry name" value="HHH_5"/>
    <property type="match status" value="1"/>
</dbReference>
<comment type="similarity">
    <text evidence="1">Belongs to the DprA/Smf family.</text>
</comment>